<gene>
    <name evidence="10" type="primary">TACC3</name>
    <name evidence="10" type="ORF">GWK47_003383</name>
</gene>
<evidence type="ECO:0000256" key="1">
    <source>
        <dbReference type="ARBA" id="ARBA00004245"/>
    </source>
</evidence>
<dbReference type="Pfam" id="PF05010">
    <property type="entry name" value="TACC_C"/>
    <property type="match status" value="1"/>
</dbReference>
<dbReference type="GO" id="GO:0005737">
    <property type="term" value="C:cytoplasm"/>
    <property type="evidence" value="ECO:0007669"/>
    <property type="project" value="TreeGrafter"/>
</dbReference>
<dbReference type="Gene3D" id="1.20.5.1700">
    <property type="match status" value="1"/>
</dbReference>
<feature type="coiled-coil region" evidence="7">
    <location>
        <begin position="275"/>
        <end position="341"/>
    </location>
</feature>
<dbReference type="InterPro" id="IPR007707">
    <property type="entry name" value="TACC_C"/>
</dbReference>
<comment type="subcellular location">
    <subcellularLocation>
        <location evidence="1">Cytoplasm</location>
        <location evidence="1">Cytoskeleton</location>
    </subcellularLocation>
</comment>
<dbReference type="PANTHER" id="PTHR13924">
    <property type="entry name" value="TRANSFORMING ACIDIC COILED-COIL CONTAINING PROTEIN 1/2"/>
    <property type="match status" value="1"/>
</dbReference>
<name>A0A8J5D571_CHIOP</name>
<evidence type="ECO:0000256" key="6">
    <source>
        <dbReference type="ARBA" id="ARBA00023212"/>
    </source>
</evidence>
<feature type="region of interest" description="Disordered" evidence="8">
    <location>
        <begin position="148"/>
        <end position="170"/>
    </location>
</feature>
<dbReference type="AlphaFoldDB" id="A0A8J5D571"/>
<evidence type="ECO:0000313" key="11">
    <source>
        <dbReference type="Proteomes" id="UP000770661"/>
    </source>
</evidence>
<organism evidence="10 11">
    <name type="scientific">Chionoecetes opilio</name>
    <name type="common">Atlantic snow crab</name>
    <name type="synonym">Cancer opilio</name>
    <dbReference type="NCBI Taxonomy" id="41210"/>
    <lineage>
        <taxon>Eukaryota</taxon>
        <taxon>Metazoa</taxon>
        <taxon>Ecdysozoa</taxon>
        <taxon>Arthropoda</taxon>
        <taxon>Crustacea</taxon>
        <taxon>Multicrustacea</taxon>
        <taxon>Malacostraca</taxon>
        <taxon>Eumalacostraca</taxon>
        <taxon>Eucarida</taxon>
        <taxon>Decapoda</taxon>
        <taxon>Pleocyemata</taxon>
        <taxon>Brachyura</taxon>
        <taxon>Eubrachyura</taxon>
        <taxon>Majoidea</taxon>
        <taxon>Majidae</taxon>
        <taxon>Chionoecetes</taxon>
    </lineage>
</organism>
<keyword evidence="3" id="KW-0963">Cytoplasm</keyword>
<keyword evidence="6" id="KW-0206">Cytoskeleton</keyword>
<protein>
    <submittedName>
        <fullName evidence="10">Transforming acidic coiled-coil-containing protein 3</fullName>
    </submittedName>
</protein>
<dbReference type="InterPro" id="IPR039915">
    <property type="entry name" value="TACC"/>
</dbReference>
<dbReference type="GO" id="GO:0007052">
    <property type="term" value="P:mitotic spindle organization"/>
    <property type="evidence" value="ECO:0007669"/>
    <property type="project" value="InterPro"/>
</dbReference>
<feature type="coiled-coil region" evidence="7">
    <location>
        <begin position="194"/>
        <end position="228"/>
    </location>
</feature>
<dbReference type="GO" id="GO:0007097">
    <property type="term" value="P:nuclear migration"/>
    <property type="evidence" value="ECO:0007669"/>
    <property type="project" value="TreeGrafter"/>
</dbReference>
<dbReference type="GO" id="GO:0005856">
    <property type="term" value="C:cytoskeleton"/>
    <property type="evidence" value="ECO:0007669"/>
    <property type="project" value="UniProtKB-SubCell"/>
</dbReference>
<comment type="similarity">
    <text evidence="2">Belongs to the TACC family.</text>
</comment>
<dbReference type="OrthoDB" id="10255048at2759"/>
<feature type="compositionally biased region" description="Basic and acidic residues" evidence="8">
    <location>
        <begin position="148"/>
        <end position="161"/>
    </location>
</feature>
<evidence type="ECO:0000256" key="5">
    <source>
        <dbReference type="ARBA" id="ARBA00023054"/>
    </source>
</evidence>
<evidence type="ECO:0000259" key="9">
    <source>
        <dbReference type="Pfam" id="PF05010"/>
    </source>
</evidence>
<keyword evidence="4" id="KW-0597">Phosphoprotein</keyword>
<evidence type="ECO:0000256" key="2">
    <source>
        <dbReference type="ARBA" id="ARBA00009423"/>
    </source>
</evidence>
<evidence type="ECO:0000256" key="8">
    <source>
        <dbReference type="SAM" id="MobiDB-lite"/>
    </source>
</evidence>
<feature type="domain" description="Transforming acidic coiled-coil-containing protein C-terminal" evidence="9">
    <location>
        <begin position="147"/>
        <end position="339"/>
    </location>
</feature>
<evidence type="ECO:0000256" key="3">
    <source>
        <dbReference type="ARBA" id="ARBA00022490"/>
    </source>
</evidence>
<evidence type="ECO:0000256" key="7">
    <source>
        <dbReference type="SAM" id="Coils"/>
    </source>
</evidence>
<dbReference type="PANTHER" id="PTHR13924:SF10">
    <property type="entry name" value="TRANSFORMING ACIDIC COILED-COIL PROTEIN, ISOFORM K"/>
    <property type="match status" value="1"/>
</dbReference>
<keyword evidence="5 7" id="KW-0175">Coiled coil</keyword>
<keyword evidence="11" id="KW-1185">Reference proteome</keyword>
<feature type="region of interest" description="Disordered" evidence="8">
    <location>
        <begin position="1"/>
        <end position="119"/>
    </location>
</feature>
<evidence type="ECO:0000256" key="4">
    <source>
        <dbReference type="ARBA" id="ARBA00022553"/>
    </source>
</evidence>
<accession>A0A8J5D571</accession>
<dbReference type="FunFam" id="1.20.5.1700:FF:000001">
    <property type="entry name" value="Transforming acidic coiled-coil-containing protein 1 isoform 2"/>
    <property type="match status" value="1"/>
</dbReference>
<dbReference type="EMBL" id="JACEEZ010000748">
    <property type="protein sequence ID" value="KAG0729842.1"/>
    <property type="molecule type" value="Genomic_DNA"/>
</dbReference>
<proteinExistence type="inferred from homology"/>
<comment type="caution">
    <text evidence="10">The sequence shown here is derived from an EMBL/GenBank/DDBJ whole genome shotgun (WGS) entry which is preliminary data.</text>
</comment>
<dbReference type="Proteomes" id="UP000770661">
    <property type="component" value="Unassembled WGS sequence"/>
</dbReference>
<reference evidence="10" key="1">
    <citation type="submission" date="2020-07" db="EMBL/GenBank/DDBJ databases">
        <title>The High-quality genome of the commercially important snow crab, Chionoecetes opilio.</title>
        <authorList>
            <person name="Jeong J.-H."/>
            <person name="Ryu S."/>
        </authorList>
    </citation>
    <scope>NUCLEOTIDE SEQUENCE</scope>
    <source>
        <strain evidence="10">MADBK_172401_WGS</strain>
        <tissue evidence="10">Digestive gland</tissue>
    </source>
</reference>
<sequence length="346" mass="39058">MGGRGVVVLRRRVGGEGGGDTKPARPKSRDYSRPWMSHSRTTSGDVTPIKDKKEPPAGVPESPQNKPTPSTSSHAPPPREERSAPEGTSSPSPRPNDTAERKLLSARPTSAPPEGYMTASEVQELLKKQELKFEEKLLRVELAAGEKEKKLQQTMKDEQKDMATLGSSVSELTQSRDALLKMVSQYKGMLATLVTEKEKEKKAGDERISSLQRERDQALEDLANVEVAFSDVHRKYERTKQVVDTLRRNEETLRGAVSDYEAKMKKQELKFLEFQKHAEEKIQMANEEFEGMRRSNEQEMTKMAALLKKAEMKIMSLQDSFDRKTRENQELTQLCDDLINKVGTSH</sequence>
<evidence type="ECO:0000313" key="10">
    <source>
        <dbReference type="EMBL" id="KAG0729842.1"/>
    </source>
</evidence>